<dbReference type="AlphaFoldDB" id="A0A5C6AQD9"/>
<name>A0A5C6AQD9_9BACT</name>
<reference evidence="3 4" key="1">
    <citation type="submission" date="2019-02" db="EMBL/GenBank/DDBJ databases">
        <title>Deep-cultivation of Planctomycetes and their phenomic and genomic characterization uncovers novel biology.</title>
        <authorList>
            <person name="Wiegand S."/>
            <person name="Jogler M."/>
            <person name="Boedeker C."/>
            <person name="Pinto D."/>
            <person name="Vollmers J."/>
            <person name="Rivas-Marin E."/>
            <person name="Kohn T."/>
            <person name="Peeters S.H."/>
            <person name="Heuer A."/>
            <person name="Rast P."/>
            <person name="Oberbeckmann S."/>
            <person name="Bunk B."/>
            <person name="Jeske O."/>
            <person name="Meyerdierks A."/>
            <person name="Storesund J.E."/>
            <person name="Kallscheuer N."/>
            <person name="Luecker S."/>
            <person name="Lage O.M."/>
            <person name="Pohl T."/>
            <person name="Merkel B.J."/>
            <person name="Hornburger P."/>
            <person name="Mueller R.-W."/>
            <person name="Bruemmer F."/>
            <person name="Labrenz M."/>
            <person name="Spormann A.M."/>
            <person name="Op Den Camp H."/>
            <person name="Overmann J."/>
            <person name="Amann R."/>
            <person name="Jetten M.S.M."/>
            <person name="Mascher T."/>
            <person name="Medema M.H."/>
            <person name="Devos D.P."/>
            <person name="Kaster A.-K."/>
            <person name="Ovreas L."/>
            <person name="Rohde M."/>
            <person name="Galperin M.Y."/>
            <person name="Jogler C."/>
        </authorList>
    </citation>
    <scope>NUCLEOTIDE SEQUENCE [LARGE SCALE GENOMIC DNA]</scope>
    <source>
        <strain evidence="3 4">Pla100</strain>
    </source>
</reference>
<gene>
    <name evidence="3" type="ORF">Pla100_11660</name>
</gene>
<keyword evidence="2" id="KW-0812">Transmembrane</keyword>
<feature type="compositionally biased region" description="Basic and acidic residues" evidence="1">
    <location>
        <begin position="52"/>
        <end position="64"/>
    </location>
</feature>
<proteinExistence type="predicted"/>
<accession>A0A5C6AQD9</accession>
<protein>
    <submittedName>
        <fullName evidence="3">Uncharacterized protein</fullName>
    </submittedName>
</protein>
<evidence type="ECO:0000256" key="1">
    <source>
        <dbReference type="SAM" id="MobiDB-lite"/>
    </source>
</evidence>
<comment type="caution">
    <text evidence="3">The sequence shown here is derived from an EMBL/GenBank/DDBJ whole genome shotgun (WGS) entry which is preliminary data.</text>
</comment>
<feature type="transmembrane region" description="Helical" evidence="2">
    <location>
        <begin position="12"/>
        <end position="31"/>
    </location>
</feature>
<evidence type="ECO:0000313" key="4">
    <source>
        <dbReference type="Proteomes" id="UP000316213"/>
    </source>
</evidence>
<keyword evidence="2" id="KW-1133">Transmembrane helix</keyword>
<organism evidence="3 4">
    <name type="scientific">Neorhodopirellula pilleata</name>
    <dbReference type="NCBI Taxonomy" id="2714738"/>
    <lineage>
        <taxon>Bacteria</taxon>
        <taxon>Pseudomonadati</taxon>
        <taxon>Planctomycetota</taxon>
        <taxon>Planctomycetia</taxon>
        <taxon>Pirellulales</taxon>
        <taxon>Pirellulaceae</taxon>
        <taxon>Neorhodopirellula</taxon>
    </lineage>
</organism>
<sequence length="80" mass="8953">MAGLQRGSPVSHSFHLLFGSAFLLAYGYRLFYRNTMLQLRFILPTGTTANHGYRDRGPVARDPSHTTVHAGPHTAVEHEF</sequence>
<evidence type="ECO:0000256" key="2">
    <source>
        <dbReference type="SAM" id="Phobius"/>
    </source>
</evidence>
<dbReference type="EMBL" id="SJPM01000002">
    <property type="protein sequence ID" value="TWU01439.1"/>
    <property type="molecule type" value="Genomic_DNA"/>
</dbReference>
<dbReference type="Proteomes" id="UP000316213">
    <property type="component" value="Unassembled WGS sequence"/>
</dbReference>
<keyword evidence="2" id="KW-0472">Membrane</keyword>
<evidence type="ECO:0000313" key="3">
    <source>
        <dbReference type="EMBL" id="TWU01439.1"/>
    </source>
</evidence>
<feature type="region of interest" description="Disordered" evidence="1">
    <location>
        <begin position="52"/>
        <end position="80"/>
    </location>
</feature>
<keyword evidence="4" id="KW-1185">Reference proteome</keyword>